<dbReference type="PANTHER" id="PTHR43762:SF1">
    <property type="entry name" value="D-ARABINONO-1,4-LACTONE OXIDASE"/>
    <property type="match status" value="1"/>
</dbReference>
<evidence type="ECO:0000256" key="3">
    <source>
        <dbReference type="ARBA" id="ARBA00023002"/>
    </source>
</evidence>
<evidence type="ECO:0000259" key="4">
    <source>
        <dbReference type="PROSITE" id="PS51387"/>
    </source>
</evidence>
<evidence type="ECO:0000256" key="1">
    <source>
        <dbReference type="ARBA" id="ARBA00022630"/>
    </source>
</evidence>
<dbReference type="eggNOG" id="COG0277">
    <property type="taxonomic scope" value="Bacteria"/>
</dbReference>
<evidence type="ECO:0000313" key="6">
    <source>
        <dbReference type="Proteomes" id="UP000013063"/>
    </source>
</evidence>
<dbReference type="GO" id="GO:0071949">
    <property type="term" value="F:FAD binding"/>
    <property type="evidence" value="ECO:0007669"/>
    <property type="project" value="InterPro"/>
</dbReference>
<dbReference type="RefSeq" id="WP_004615019.1">
    <property type="nucleotide sequence ID" value="NZ_APMP01000001.1"/>
</dbReference>
<dbReference type="AlphaFoldDB" id="R0ENP9"/>
<dbReference type="Gene3D" id="3.30.465.10">
    <property type="match status" value="1"/>
</dbReference>
<dbReference type="InterPro" id="IPR016166">
    <property type="entry name" value="FAD-bd_PCMH"/>
</dbReference>
<gene>
    <name evidence="5" type="ORF">OR37_00005</name>
</gene>
<dbReference type="Gene3D" id="3.30.43.10">
    <property type="entry name" value="Uridine Diphospho-n-acetylenolpyruvylglucosamine Reductase, domain 2"/>
    <property type="match status" value="1"/>
</dbReference>
<dbReference type="InterPro" id="IPR036318">
    <property type="entry name" value="FAD-bd_PCMH-like_sf"/>
</dbReference>
<dbReference type="InterPro" id="IPR016167">
    <property type="entry name" value="FAD-bd_PCMH_sub1"/>
</dbReference>
<dbReference type="PATRIC" id="fig|1292034.3.peg.4"/>
<dbReference type="PIRSF" id="PIRSF000136">
    <property type="entry name" value="LGO_GLO"/>
    <property type="match status" value="1"/>
</dbReference>
<dbReference type="InterPro" id="IPR010031">
    <property type="entry name" value="FAD_lactone_oxidase-like"/>
</dbReference>
<dbReference type="EMBL" id="APMP01000001">
    <property type="protein sequence ID" value="ENZ83504.1"/>
    <property type="molecule type" value="Genomic_DNA"/>
</dbReference>
<evidence type="ECO:0000256" key="2">
    <source>
        <dbReference type="ARBA" id="ARBA00022827"/>
    </source>
</evidence>
<sequence length="424" mass="46544" precursor="true">MTGWSNWSGSVAASPRQLAKPRTAAELAALVTQARKVRVVGAGHSFMPLCETGDLLLNLSDYEGAVEIAPDRKTVWAPAGWSLKRLTAALWTEGLSLINQGDVNPQSLAGAVSTGTHGTGAALGSLSTQVLGFRLMTADGRLVECGPDLNPDLHEAQRLSLGLLGVAVAIRIQVAPAYHLEERIERRPLAEVAERMDELSAATRHMEFFVFPYSDDVILKSLHPIAPTETGRAAREIGDESEGAFRAICDLCAALPALTPALQRLVMRTMGKATRRVGPAYEIFPAERNIRFEEMEYELPRAWGVPTLKAAIAHIRKRRLPITFPLEFRLVAGDDIWMSPFNAGPGASVSLHQYAKMPWRPAFAEIEAVMRDGGGRPHWAKRHTLTADDVHRLYPRVGDFLRVRQAWDPTAKFANTHLTQLFGL</sequence>
<keyword evidence="2" id="KW-0274">FAD</keyword>
<dbReference type="GO" id="GO:0003885">
    <property type="term" value="F:D-arabinono-1,4-lactone oxidase activity"/>
    <property type="evidence" value="ECO:0007669"/>
    <property type="project" value="InterPro"/>
</dbReference>
<reference evidence="5 6" key="1">
    <citation type="journal article" date="2013" name="Genome Announc.">
        <title>Draft Genome Sequence for Caulobacter sp. Strain OR37, a Bacterium Tolerant to Heavy Metals.</title>
        <authorList>
            <person name="Utturkar S.M."/>
            <person name="Bollmann A."/>
            <person name="Brzoska R.M."/>
            <person name="Klingeman D.M."/>
            <person name="Epstein S.E."/>
            <person name="Palumbo A.V."/>
            <person name="Brown S.D."/>
        </authorList>
    </citation>
    <scope>NUCLEOTIDE SEQUENCE [LARGE SCALE GENOMIC DNA]</scope>
    <source>
        <strain evidence="5 6">OR37</strain>
    </source>
</reference>
<dbReference type="Pfam" id="PF04030">
    <property type="entry name" value="ALO"/>
    <property type="match status" value="1"/>
</dbReference>
<dbReference type="InterPro" id="IPR006094">
    <property type="entry name" value="Oxid_FAD_bind_N"/>
</dbReference>
<dbReference type="Pfam" id="PF01565">
    <property type="entry name" value="FAD_binding_4"/>
    <property type="match status" value="1"/>
</dbReference>
<dbReference type="InterPro" id="IPR016171">
    <property type="entry name" value="Vanillyl_alc_oxidase_C-sub2"/>
</dbReference>
<proteinExistence type="predicted"/>
<dbReference type="Gene3D" id="1.10.45.10">
    <property type="entry name" value="Vanillyl-alcohol Oxidase, Chain A, domain 4"/>
    <property type="match status" value="1"/>
</dbReference>
<dbReference type="NCBIfam" id="TIGR01679">
    <property type="entry name" value="bact_FAD_ox"/>
    <property type="match status" value="1"/>
</dbReference>
<dbReference type="OrthoDB" id="9800184at2"/>
<dbReference type="SUPFAM" id="SSF56176">
    <property type="entry name" value="FAD-binding/transporter-associated domain-like"/>
    <property type="match status" value="1"/>
</dbReference>
<keyword evidence="3" id="KW-0560">Oxidoreductase</keyword>
<dbReference type="GO" id="GO:0016020">
    <property type="term" value="C:membrane"/>
    <property type="evidence" value="ECO:0007669"/>
    <property type="project" value="InterPro"/>
</dbReference>
<keyword evidence="1" id="KW-0285">Flavoprotein</keyword>
<organism evidence="5 6">
    <name type="scientific">Caulobacter vibrioides OR37</name>
    <dbReference type="NCBI Taxonomy" id="1292034"/>
    <lineage>
        <taxon>Bacteria</taxon>
        <taxon>Pseudomonadati</taxon>
        <taxon>Pseudomonadota</taxon>
        <taxon>Alphaproteobacteria</taxon>
        <taxon>Caulobacterales</taxon>
        <taxon>Caulobacteraceae</taxon>
        <taxon>Caulobacter</taxon>
    </lineage>
</organism>
<keyword evidence="6" id="KW-1185">Reference proteome</keyword>
<protein>
    <submittedName>
        <fullName evidence="5">FAD-linked oxidoreductase</fullName>
    </submittedName>
</protein>
<dbReference type="Gene3D" id="3.30.70.2520">
    <property type="match status" value="1"/>
</dbReference>
<dbReference type="PANTHER" id="PTHR43762">
    <property type="entry name" value="L-GULONOLACTONE OXIDASE"/>
    <property type="match status" value="1"/>
</dbReference>
<evidence type="ECO:0000313" key="5">
    <source>
        <dbReference type="EMBL" id="ENZ83504.1"/>
    </source>
</evidence>
<dbReference type="Proteomes" id="UP000013063">
    <property type="component" value="Unassembled WGS sequence"/>
</dbReference>
<dbReference type="PROSITE" id="PS51387">
    <property type="entry name" value="FAD_PCMH"/>
    <property type="match status" value="1"/>
</dbReference>
<name>R0ENP9_CAUVI</name>
<dbReference type="InterPro" id="IPR016169">
    <property type="entry name" value="FAD-bd_PCMH_sub2"/>
</dbReference>
<dbReference type="STRING" id="1292034.OR37_00005"/>
<dbReference type="InterPro" id="IPR007173">
    <property type="entry name" value="ALO_C"/>
</dbReference>
<accession>R0ENP9</accession>
<feature type="domain" description="FAD-binding PCMH-type" evidence="4">
    <location>
        <begin position="11"/>
        <end position="177"/>
    </location>
</feature>
<comment type="caution">
    <text evidence="5">The sequence shown here is derived from an EMBL/GenBank/DDBJ whole genome shotgun (WGS) entry which is preliminary data.</text>
</comment>